<sequence length="132" mass="14752">MKAITSIPLLPKLTSSNMAMNLAENFLKSTKVNEESIATLFTLLSIEATNLKLFSSQEFRRLIEAVEKVFGQHNAEVDKAIFDVLSTRLSTKALIQQLCEVDEASQAIRLRLKALLIHKILDGTSDIDKLHL</sequence>
<accession>A0A0P1A5Y4</accession>
<dbReference type="EMBL" id="CCYD01000053">
    <property type="protein sequence ID" value="CEG35671.1"/>
    <property type="molecule type" value="Genomic_DNA"/>
</dbReference>
<evidence type="ECO:0000313" key="2">
    <source>
        <dbReference type="Proteomes" id="UP000054928"/>
    </source>
</evidence>
<reference evidence="2" key="1">
    <citation type="submission" date="2014-09" db="EMBL/GenBank/DDBJ databases">
        <authorList>
            <person name="Sharma Rahul"/>
            <person name="Thines Marco"/>
        </authorList>
    </citation>
    <scope>NUCLEOTIDE SEQUENCE [LARGE SCALE GENOMIC DNA]</scope>
</reference>
<dbReference type="Proteomes" id="UP000054928">
    <property type="component" value="Unassembled WGS sequence"/>
</dbReference>
<name>A0A0P1A5Y4_PLAHL</name>
<dbReference type="GeneID" id="36406594"/>
<keyword evidence="2" id="KW-1185">Reference proteome</keyword>
<dbReference type="RefSeq" id="XP_024572040.1">
    <property type="nucleotide sequence ID" value="XM_024726770.1"/>
</dbReference>
<organism evidence="1 2">
    <name type="scientific">Plasmopara halstedii</name>
    <name type="common">Downy mildew of sunflower</name>
    <dbReference type="NCBI Taxonomy" id="4781"/>
    <lineage>
        <taxon>Eukaryota</taxon>
        <taxon>Sar</taxon>
        <taxon>Stramenopiles</taxon>
        <taxon>Oomycota</taxon>
        <taxon>Peronosporomycetes</taxon>
        <taxon>Peronosporales</taxon>
        <taxon>Peronosporaceae</taxon>
        <taxon>Plasmopara</taxon>
    </lineage>
</organism>
<proteinExistence type="predicted"/>
<dbReference type="AlphaFoldDB" id="A0A0P1A5Y4"/>
<evidence type="ECO:0000313" key="1">
    <source>
        <dbReference type="EMBL" id="CEG35671.1"/>
    </source>
</evidence>
<protein>
    <submittedName>
        <fullName evidence="1">Uncharacterized protein</fullName>
    </submittedName>
</protein>